<dbReference type="Proteomes" id="UP000295685">
    <property type="component" value="Unassembled WGS sequence"/>
</dbReference>
<dbReference type="EMBL" id="PECM01000005">
    <property type="protein sequence ID" value="TEA07374.1"/>
    <property type="molecule type" value="Genomic_DNA"/>
</dbReference>
<evidence type="ECO:0000313" key="1">
    <source>
        <dbReference type="EMBL" id="TDZ92145.1"/>
    </source>
</evidence>
<sequence length="65" mass="7433">MLKPGDDVYVDFEGLEHHGHVERADSGWVLCTIETDWAWDYGHISSRMGPHQTVCVPTARVRPRD</sequence>
<protein>
    <submittedName>
        <fullName evidence="1">Uncharacterized protein</fullName>
    </submittedName>
</protein>
<evidence type="ECO:0000313" key="4">
    <source>
        <dbReference type="Proteomes" id="UP000295685"/>
    </source>
</evidence>
<dbReference type="OrthoDB" id="9945898at2"/>
<dbReference type="EMBL" id="PECK01000008">
    <property type="protein sequence ID" value="TDZ92145.1"/>
    <property type="molecule type" value="Genomic_DNA"/>
</dbReference>
<dbReference type="Proteomes" id="UP000294844">
    <property type="component" value="Unassembled WGS sequence"/>
</dbReference>
<gene>
    <name evidence="2" type="ORF">CCUG60883_01407</name>
    <name evidence="1" type="ORF">CCUG60885_04259</name>
</gene>
<keyword evidence="3" id="KW-1185">Reference proteome</keyword>
<name>A0A4R8SC04_9MYCO</name>
<evidence type="ECO:0000313" key="3">
    <source>
        <dbReference type="Proteomes" id="UP000294844"/>
    </source>
</evidence>
<accession>A0A4R8SC04</accession>
<organism evidence="1 4">
    <name type="scientific">Mycobacteroides salmoniphilum</name>
    <dbReference type="NCBI Taxonomy" id="404941"/>
    <lineage>
        <taxon>Bacteria</taxon>
        <taxon>Bacillati</taxon>
        <taxon>Actinomycetota</taxon>
        <taxon>Actinomycetes</taxon>
        <taxon>Mycobacteriales</taxon>
        <taxon>Mycobacteriaceae</taxon>
        <taxon>Mycobacteroides</taxon>
    </lineage>
</organism>
<evidence type="ECO:0000313" key="2">
    <source>
        <dbReference type="EMBL" id="TEA07374.1"/>
    </source>
</evidence>
<proteinExistence type="predicted"/>
<dbReference type="AlphaFoldDB" id="A0A4R8SC04"/>
<comment type="caution">
    <text evidence="1">The sequence shown here is derived from an EMBL/GenBank/DDBJ whole genome shotgun (WGS) entry which is preliminary data.</text>
</comment>
<reference evidence="3 4" key="1">
    <citation type="journal article" date="2019" name="Sci. Rep.">
        <title>Extended insight into the Mycobacterium chelonae-abscessus complex through whole genome sequencing of Mycobacterium salmoniphilum outbreak and Mycobacterium salmoniphilum-like strains.</title>
        <authorList>
            <person name="Behra P.R.K."/>
            <person name="Das S."/>
            <person name="Pettersson B.M.F."/>
            <person name="Shirreff L."/>
            <person name="DuCote T."/>
            <person name="Jacobsson K.G."/>
            <person name="Ennis D.G."/>
            <person name="Kirsebom L.A."/>
        </authorList>
    </citation>
    <scope>NUCLEOTIDE SEQUENCE [LARGE SCALE GENOMIC DNA]</scope>
    <source>
        <strain evidence="2 3">CCUG 60883</strain>
        <strain evidence="1 4">CCUG 60885</strain>
    </source>
</reference>